<evidence type="ECO:0000313" key="8">
    <source>
        <dbReference type="Proteomes" id="UP000655208"/>
    </source>
</evidence>
<evidence type="ECO:0000256" key="5">
    <source>
        <dbReference type="SAM" id="MobiDB-lite"/>
    </source>
</evidence>
<dbReference type="EMBL" id="BMNA01000016">
    <property type="protein sequence ID" value="GGM16533.1"/>
    <property type="molecule type" value="Genomic_DNA"/>
</dbReference>
<dbReference type="Gene3D" id="3.10.20.30">
    <property type="match status" value="1"/>
</dbReference>
<feature type="domain" description="2Fe-2S ferredoxin-type" evidence="6">
    <location>
        <begin position="3"/>
        <end position="78"/>
    </location>
</feature>
<dbReference type="Gene3D" id="3.90.1170.50">
    <property type="entry name" value="Aldehyde oxidase/xanthine dehydrogenase, a/b hammerhead"/>
    <property type="match status" value="1"/>
</dbReference>
<dbReference type="SUPFAM" id="SSF56003">
    <property type="entry name" value="Molybdenum cofactor-binding domain"/>
    <property type="match status" value="1"/>
</dbReference>
<dbReference type="Proteomes" id="UP000655208">
    <property type="component" value="Unassembled WGS sequence"/>
</dbReference>
<dbReference type="SUPFAM" id="SSF47741">
    <property type="entry name" value="CO dehydrogenase ISP C-domain like"/>
    <property type="match status" value="1"/>
</dbReference>
<feature type="region of interest" description="Disordered" evidence="5">
    <location>
        <begin position="146"/>
        <end position="167"/>
    </location>
</feature>
<sequence>MTGPLRCTVNGREVVADARPGQCLRTWLRETGHVEVKKGCDAGDCGACSVLVDGRAVQSCIHPAFRVDGRSVTTVAGLGTPDRLHPVQQAFLDRGAFQCGFCTAGMIVTGAALDDAERADLPAALRGNLCRCTGYRPIAEALRQGTEPAPADVGAGAAEPPVTADAPDADRVAASGVGASVRPPAGRRVVTGTEPYTLDGLVPGTLHAVLVHSPYAHARIVAVDTVAALAVPGVVAVLTHHDVPDVLYSTGRHQNRLEDPDDTRMLDERVRFVGQRVAVVVAETPAAADAGRRAVDVRYEVLPALLDPERARDPGVPLVHGDKGPLSRISDPARNVVAESHTEFGSVADGLAEADAVVEGEWTTGRVNHVALETHGAVGWLDDDGRLVIRTSSQVPFLVRRELCRILDLPPDRVRVLTARVGGGFGGKQEMLVEDVVALAVLRTGRPVTLELTRTEQFTATPSRHPMRVRVRVGATAAGVLTALELDVLADTGAYGNHGPGVLFHGCSESVAVYHCPNKRVDAVSVYTHTLPSGAFRGYGLGQVTFAVESAMADLADRLGLDQAEFRRRNVVRPDQPLVSTDIAHNDLVFGSHGAEQCLDLVSAALAGGRGLEAPVGPQWRTGQGLALAMIATIPPRGHFSDATVALCPGGRYEIRVGTAEFGNGTTTVHTQLAAQVLGTGADRIDVRQSDTDLVDYDTGAYGSTGTVVAGKAVAAAAADLRRQILEVAATLVDASAARSDAPGDLGPDGVRCGDALIGLDDVLAAAGHRRVDGRIVGRGRDTGAVRSLAFNVQGFRVAVDTGTGEIRILQSVQAADAGVVINPGQCRGQIEGGVAQGIGSALYERMFQDPSGAVATRALRNYHVPQLADVPVTEVHFAETVDELGPFGAKSMSESPYNPVAPALANAVADATGVRIRSLPLSRDVVWRALRDAGVHAG</sequence>
<evidence type="ECO:0000256" key="1">
    <source>
        <dbReference type="ARBA" id="ARBA00006849"/>
    </source>
</evidence>
<dbReference type="InterPro" id="IPR036856">
    <property type="entry name" value="Ald_Oxase/Xan_DH_a/b_sf"/>
</dbReference>
<dbReference type="InterPro" id="IPR036010">
    <property type="entry name" value="2Fe-2S_ferredoxin-like_sf"/>
</dbReference>
<reference evidence="7" key="2">
    <citation type="submission" date="2020-09" db="EMBL/GenBank/DDBJ databases">
        <authorList>
            <person name="Sun Q."/>
            <person name="Zhou Y."/>
        </authorList>
    </citation>
    <scope>NUCLEOTIDE SEQUENCE</scope>
    <source>
        <strain evidence="7">CGMCC 4.7308</strain>
    </source>
</reference>
<evidence type="ECO:0000256" key="4">
    <source>
        <dbReference type="ARBA" id="ARBA00023004"/>
    </source>
</evidence>
<protein>
    <submittedName>
        <fullName evidence="7">Oxidoreductase</fullName>
    </submittedName>
</protein>
<dbReference type="Pfam" id="PF00111">
    <property type="entry name" value="Fer2"/>
    <property type="match status" value="1"/>
</dbReference>
<dbReference type="Pfam" id="PF20256">
    <property type="entry name" value="MoCoBD_2"/>
    <property type="match status" value="1"/>
</dbReference>
<name>A0A917TBD2_9ACTN</name>
<dbReference type="InterPro" id="IPR012675">
    <property type="entry name" value="Beta-grasp_dom_sf"/>
</dbReference>
<dbReference type="PROSITE" id="PS51085">
    <property type="entry name" value="2FE2S_FER_2"/>
    <property type="match status" value="1"/>
</dbReference>
<dbReference type="GO" id="GO:0051537">
    <property type="term" value="F:2 iron, 2 sulfur cluster binding"/>
    <property type="evidence" value="ECO:0007669"/>
    <property type="project" value="InterPro"/>
</dbReference>
<dbReference type="SUPFAM" id="SSF54292">
    <property type="entry name" value="2Fe-2S ferredoxin-like"/>
    <property type="match status" value="1"/>
</dbReference>
<comment type="caution">
    <text evidence="7">The sequence shown here is derived from an EMBL/GenBank/DDBJ whole genome shotgun (WGS) entry which is preliminary data.</text>
</comment>
<dbReference type="SUPFAM" id="SSF54665">
    <property type="entry name" value="CO dehydrogenase molybdoprotein N-domain-like"/>
    <property type="match status" value="1"/>
</dbReference>
<gene>
    <name evidence="7" type="ORF">GCM10011594_40810</name>
</gene>
<keyword evidence="3" id="KW-0560">Oxidoreductase</keyword>
<dbReference type="InterPro" id="IPR036884">
    <property type="entry name" value="2Fe-2S-bd_dom_sf"/>
</dbReference>
<dbReference type="GO" id="GO:0016491">
    <property type="term" value="F:oxidoreductase activity"/>
    <property type="evidence" value="ECO:0007669"/>
    <property type="project" value="UniProtKB-KW"/>
</dbReference>
<dbReference type="AlphaFoldDB" id="A0A917TBD2"/>
<dbReference type="InterPro" id="IPR000674">
    <property type="entry name" value="Ald_Oxase/Xan_DH_a/b"/>
</dbReference>
<dbReference type="InterPro" id="IPR006058">
    <property type="entry name" value="2Fe2S_fd_BS"/>
</dbReference>
<organism evidence="7 8">
    <name type="scientific">Nakamurella endophytica</name>
    <dbReference type="NCBI Taxonomy" id="1748367"/>
    <lineage>
        <taxon>Bacteria</taxon>
        <taxon>Bacillati</taxon>
        <taxon>Actinomycetota</taxon>
        <taxon>Actinomycetes</taxon>
        <taxon>Nakamurellales</taxon>
        <taxon>Nakamurellaceae</taxon>
        <taxon>Nakamurella</taxon>
    </lineage>
</organism>
<dbReference type="Pfam" id="PF01799">
    <property type="entry name" value="Fer2_2"/>
    <property type="match status" value="1"/>
</dbReference>
<comment type="similarity">
    <text evidence="1">Belongs to the xanthine dehydrogenase family.</text>
</comment>
<dbReference type="PANTHER" id="PTHR11908:SF157">
    <property type="entry name" value="XANTHINE DEHYDROGENASE SUBUNIT D-RELATED"/>
    <property type="match status" value="1"/>
</dbReference>
<dbReference type="CDD" id="cd00207">
    <property type="entry name" value="fer2"/>
    <property type="match status" value="1"/>
</dbReference>
<dbReference type="Gene3D" id="1.10.150.120">
    <property type="entry name" value="[2Fe-2S]-binding domain"/>
    <property type="match status" value="1"/>
</dbReference>
<dbReference type="InterPro" id="IPR016208">
    <property type="entry name" value="Ald_Oxase/xanthine_DH-like"/>
</dbReference>
<evidence type="ECO:0000313" key="7">
    <source>
        <dbReference type="EMBL" id="GGM16533.1"/>
    </source>
</evidence>
<dbReference type="Gene3D" id="3.30.365.10">
    <property type="entry name" value="Aldehyde oxidase/xanthine dehydrogenase, molybdopterin binding domain"/>
    <property type="match status" value="4"/>
</dbReference>
<evidence type="ECO:0000256" key="2">
    <source>
        <dbReference type="ARBA" id="ARBA00022723"/>
    </source>
</evidence>
<dbReference type="InterPro" id="IPR008274">
    <property type="entry name" value="AldOxase/xan_DH_MoCoBD1"/>
</dbReference>
<dbReference type="Pfam" id="PF02738">
    <property type="entry name" value="MoCoBD_1"/>
    <property type="match status" value="1"/>
</dbReference>
<dbReference type="SMART" id="SM01008">
    <property type="entry name" value="Ald_Xan_dh_C"/>
    <property type="match status" value="1"/>
</dbReference>
<proteinExistence type="inferred from homology"/>
<keyword evidence="8" id="KW-1185">Reference proteome</keyword>
<dbReference type="InterPro" id="IPR037165">
    <property type="entry name" value="AldOxase/xan_DH_Mopterin-bd_sf"/>
</dbReference>
<evidence type="ECO:0000256" key="3">
    <source>
        <dbReference type="ARBA" id="ARBA00023002"/>
    </source>
</evidence>
<keyword evidence="2" id="KW-0479">Metal-binding</keyword>
<evidence type="ECO:0000259" key="6">
    <source>
        <dbReference type="PROSITE" id="PS51085"/>
    </source>
</evidence>
<dbReference type="PANTHER" id="PTHR11908">
    <property type="entry name" value="XANTHINE DEHYDROGENASE"/>
    <property type="match status" value="1"/>
</dbReference>
<dbReference type="InterPro" id="IPR002888">
    <property type="entry name" value="2Fe-2S-bd"/>
</dbReference>
<dbReference type="PROSITE" id="PS00197">
    <property type="entry name" value="2FE2S_FER_1"/>
    <property type="match status" value="1"/>
</dbReference>
<dbReference type="Pfam" id="PF01315">
    <property type="entry name" value="Ald_Xan_dh_C"/>
    <property type="match status" value="1"/>
</dbReference>
<reference evidence="7" key="1">
    <citation type="journal article" date="2014" name="Int. J. Syst. Evol. Microbiol.">
        <title>Complete genome sequence of Corynebacterium casei LMG S-19264T (=DSM 44701T), isolated from a smear-ripened cheese.</title>
        <authorList>
            <consortium name="US DOE Joint Genome Institute (JGI-PGF)"/>
            <person name="Walter F."/>
            <person name="Albersmeier A."/>
            <person name="Kalinowski J."/>
            <person name="Ruckert C."/>
        </authorList>
    </citation>
    <scope>NUCLEOTIDE SEQUENCE</scope>
    <source>
        <strain evidence="7">CGMCC 4.7308</strain>
    </source>
</reference>
<keyword evidence="4" id="KW-0408">Iron</keyword>
<dbReference type="InterPro" id="IPR046867">
    <property type="entry name" value="AldOxase/xan_DH_MoCoBD2"/>
</dbReference>
<dbReference type="InterPro" id="IPR001041">
    <property type="entry name" value="2Fe-2S_ferredoxin-type"/>
</dbReference>
<dbReference type="GO" id="GO:0005506">
    <property type="term" value="F:iron ion binding"/>
    <property type="evidence" value="ECO:0007669"/>
    <property type="project" value="InterPro"/>
</dbReference>
<accession>A0A917TBD2</accession>